<protein>
    <submittedName>
        <fullName evidence="1">Uncharacterized protein</fullName>
    </submittedName>
</protein>
<dbReference type="EMBL" id="VICG01000002">
    <property type="protein sequence ID" value="KAA8575062.1"/>
    <property type="molecule type" value="Genomic_DNA"/>
</dbReference>
<dbReference type="Proteomes" id="UP000322873">
    <property type="component" value="Unassembled WGS sequence"/>
</dbReference>
<evidence type="ECO:0000313" key="1">
    <source>
        <dbReference type="EMBL" id="KAA8575062.1"/>
    </source>
</evidence>
<keyword evidence="2" id="KW-1185">Reference proteome</keyword>
<dbReference type="AlphaFoldDB" id="A0A5M9K4W1"/>
<sequence length="82" mass="9259">MVETFSLLSPGTTQRFVFDSVLRCHKKNQLIQSLTFLSRNSVPSSLLKIYPYQPECTLTPSSLYTISIYPQSKPPLLLGHLS</sequence>
<accession>A0A5M9K4W1</accession>
<organism evidence="1 2">
    <name type="scientific">Monilinia fructicola</name>
    <name type="common">Brown rot fungus</name>
    <name type="synonym">Ciboria fructicola</name>
    <dbReference type="NCBI Taxonomy" id="38448"/>
    <lineage>
        <taxon>Eukaryota</taxon>
        <taxon>Fungi</taxon>
        <taxon>Dikarya</taxon>
        <taxon>Ascomycota</taxon>
        <taxon>Pezizomycotina</taxon>
        <taxon>Leotiomycetes</taxon>
        <taxon>Helotiales</taxon>
        <taxon>Sclerotiniaceae</taxon>
        <taxon>Monilinia</taxon>
    </lineage>
</organism>
<comment type="caution">
    <text evidence="1">The sequence shown here is derived from an EMBL/GenBank/DDBJ whole genome shotgun (WGS) entry which is preliminary data.</text>
</comment>
<gene>
    <name evidence="1" type="ORF">EYC84_004280</name>
</gene>
<evidence type="ECO:0000313" key="2">
    <source>
        <dbReference type="Proteomes" id="UP000322873"/>
    </source>
</evidence>
<proteinExistence type="predicted"/>
<reference evidence="1 2" key="1">
    <citation type="submission" date="2019-06" db="EMBL/GenBank/DDBJ databases">
        <title>Genome Sequence of the Brown Rot Fungal Pathogen Monilinia fructicola.</title>
        <authorList>
            <person name="De Miccolis Angelini R.M."/>
            <person name="Landi L."/>
            <person name="Abate D."/>
            <person name="Pollastro S."/>
            <person name="Romanazzi G."/>
            <person name="Faretra F."/>
        </authorList>
    </citation>
    <scope>NUCLEOTIDE SEQUENCE [LARGE SCALE GENOMIC DNA]</scope>
    <source>
        <strain evidence="1 2">Mfrc123</strain>
    </source>
</reference>
<name>A0A5M9K4W1_MONFR</name>